<name>A0A8J7WXJ4_9ACTN</name>
<dbReference type="Proteomes" id="UP000677913">
    <property type="component" value="Unassembled WGS sequence"/>
</dbReference>
<comment type="caution">
    <text evidence="2">The sequence shown here is derived from an EMBL/GenBank/DDBJ whole genome shotgun (WGS) entry which is preliminary data.</text>
</comment>
<gene>
    <name evidence="2" type="ORF">KGA66_28125</name>
</gene>
<sequence length="263" mass="30024">MAWGAQARALDESNARVEWPELRTLIAGRIPERVMRRLAYTPAHDLAHLRPHLKTLRTQLRTTLKTTDHAAHDEAYGQLAPLYLAGVLCADEPAEALEWLTSPVLRDAAWQQPDGTYREPRLRRILLALLLEHRDGTWQRDLACRLAQWLPAAGDPRRWYLADGLAAWCDAQPPLSDGYVTGWVQRGSRISRDHARGRLDTREWFAEQGWRPPVRHHTTLLDWLRAQPRLETFVARLFEVADIGTALDTPEPDETPEPAGNRP</sequence>
<dbReference type="SUPFAM" id="SSF52821">
    <property type="entry name" value="Rhodanese/Cell cycle control phosphatase"/>
    <property type="match status" value="1"/>
</dbReference>
<evidence type="ECO:0000313" key="2">
    <source>
        <dbReference type="EMBL" id="MBS2966934.1"/>
    </source>
</evidence>
<dbReference type="AlphaFoldDB" id="A0A8J7WXJ4"/>
<protein>
    <recommendedName>
        <fullName evidence="1">Rhodanese domain-containing protein</fullName>
    </recommendedName>
</protein>
<reference evidence="2" key="1">
    <citation type="submission" date="2021-04" db="EMBL/GenBank/DDBJ databases">
        <title>Genome based classification of Actinospica acidithermotolerans sp. nov., an actinobacterium isolated from an Indonesian hot spring.</title>
        <authorList>
            <person name="Kusuma A.B."/>
            <person name="Putra K.E."/>
            <person name="Nafisah S."/>
            <person name="Loh J."/>
            <person name="Nouioui I."/>
            <person name="Goodfellow M."/>
        </authorList>
    </citation>
    <scope>NUCLEOTIDE SEQUENCE</scope>
    <source>
        <strain evidence="2">DSM 45618</strain>
    </source>
</reference>
<evidence type="ECO:0000313" key="3">
    <source>
        <dbReference type="Proteomes" id="UP000677913"/>
    </source>
</evidence>
<proteinExistence type="predicted"/>
<dbReference type="InterPro" id="IPR036873">
    <property type="entry name" value="Rhodanese-like_dom_sf"/>
</dbReference>
<accession>A0A8J7WXJ4</accession>
<evidence type="ECO:0000259" key="1">
    <source>
        <dbReference type="PROSITE" id="PS50206"/>
    </source>
</evidence>
<dbReference type="InterPro" id="IPR001763">
    <property type="entry name" value="Rhodanese-like_dom"/>
</dbReference>
<feature type="non-terminal residue" evidence="2">
    <location>
        <position position="263"/>
    </location>
</feature>
<dbReference type="EMBL" id="JAGSXH010000229">
    <property type="protein sequence ID" value="MBS2966934.1"/>
    <property type="molecule type" value="Genomic_DNA"/>
</dbReference>
<keyword evidence="3" id="KW-1185">Reference proteome</keyword>
<feature type="domain" description="Rhodanese" evidence="1">
    <location>
        <begin position="143"/>
        <end position="177"/>
    </location>
</feature>
<organism evidence="2 3">
    <name type="scientific">Actinocrinis puniceicyclus</name>
    <dbReference type="NCBI Taxonomy" id="977794"/>
    <lineage>
        <taxon>Bacteria</taxon>
        <taxon>Bacillati</taxon>
        <taxon>Actinomycetota</taxon>
        <taxon>Actinomycetes</taxon>
        <taxon>Catenulisporales</taxon>
        <taxon>Actinospicaceae</taxon>
        <taxon>Actinocrinis</taxon>
    </lineage>
</organism>
<dbReference type="PROSITE" id="PS50206">
    <property type="entry name" value="RHODANESE_3"/>
    <property type="match status" value="1"/>
</dbReference>